<dbReference type="InterPro" id="IPR012932">
    <property type="entry name" value="VKOR"/>
</dbReference>
<dbReference type="GO" id="GO:0042373">
    <property type="term" value="P:vitamin K metabolic process"/>
    <property type="evidence" value="ECO:0007669"/>
    <property type="project" value="InterPro"/>
</dbReference>
<feature type="transmembrane region" description="Helical" evidence="12">
    <location>
        <begin position="98"/>
        <end position="116"/>
    </location>
</feature>
<comment type="caution">
    <text evidence="14">The sequence shown here is derived from an EMBL/GenBank/DDBJ whole genome shotgun (WGS) entry which is preliminary data.</text>
</comment>
<keyword evidence="4 12" id="KW-0812">Transmembrane</keyword>
<evidence type="ECO:0000256" key="8">
    <source>
        <dbReference type="ARBA" id="ARBA00023002"/>
    </source>
</evidence>
<feature type="transmembrane region" description="Helical" evidence="12">
    <location>
        <begin position="31"/>
        <end position="49"/>
    </location>
</feature>
<feature type="transmembrane region" description="Helical" evidence="12">
    <location>
        <begin position="147"/>
        <end position="166"/>
    </location>
</feature>
<keyword evidence="7 12" id="KW-1133">Transmembrane helix</keyword>
<dbReference type="InterPro" id="IPR042406">
    <property type="entry name" value="VKORC1/VKORC1L1"/>
</dbReference>
<dbReference type="CDD" id="cd12917">
    <property type="entry name" value="VKOR_euk"/>
    <property type="match status" value="1"/>
</dbReference>
<keyword evidence="5" id="KW-0874">Quinone</keyword>
<dbReference type="PANTHER" id="PTHR14519:SF8">
    <property type="entry name" value="VITAMIN K EPOXIDE REDUCTASE COMPLEX SUBUNIT 1"/>
    <property type="match status" value="1"/>
</dbReference>
<keyword evidence="9 12" id="KW-0472">Membrane</keyword>
<dbReference type="AlphaFoldDB" id="A0A9P0TAE8"/>
<keyword evidence="6" id="KW-0256">Endoplasmic reticulum</keyword>
<keyword evidence="10" id="KW-1015">Disulfide bond</keyword>
<evidence type="ECO:0000256" key="10">
    <source>
        <dbReference type="ARBA" id="ARBA00023157"/>
    </source>
</evidence>
<comment type="similarity">
    <text evidence="2">Belongs to the VKOR family.</text>
</comment>
<keyword evidence="11" id="KW-0676">Redox-active center</keyword>
<dbReference type="GO" id="GO:0005789">
    <property type="term" value="C:endoplasmic reticulum membrane"/>
    <property type="evidence" value="ECO:0007669"/>
    <property type="project" value="UniProtKB-SubCell"/>
</dbReference>
<evidence type="ECO:0000256" key="5">
    <source>
        <dbReference type="ARBA" id="ARBA00022719"/>
    </source>
</evidence>
<evidence type="ECO:0000313" key="14">
    <source>
        <dbReference type="EMBL" id="CAH4028516.1"/>
    </source>
</evidence>
<reference evidence="14" key="1">
    <citation type="submission" date="2022-05" db="EMBL/GenBank/DDBJ databases">
        <authorList>
            <person name="Okamura Y."/>
        </authorList>
    </citation>
    <scope>NUCLEOTIDE SEQUENCE</scope>
</reference>
<accession>A0A9P0TAE8</accession>
<evidence type="ECO:0000256" key="1">
    <source>
        <dbReference type="ARBA" id="ARBA00004477"/>
    </source>
</evidence>
<evidence type="ECO:0000256" key="6">
    <source>
        <dbReference type="ARBA" id="ARBA00022824"/>
    </source>
</evidence>
<protein>
    <recommendedName>
        <fullName evidence="3">vitamin-K-epoxide reductase (warfarin-sensitive)</fullName>
        <ecNumber evidence="3">1.17.4.4</ecNumber>
    </recommendedName>
</protein>
<evidence type="ECO:0000256" key="12">
    <source>
        <dbReference type="SAM" id="Phobius"/>
    </source>
</evidence>
<comment type="subcellular location">
    <subcellularLocation>
        <location evidence="1">Endoplasmic reticulum membrane</location>
        <topology evidence="1">Multi-pass membrane protein</topology>
    </subcellularLocation>
</comment>
<dbReference type="EC" id="1.17.4.4" evidence="3"/>
<evidence type="ECO:0000313" key="15">
    <source>
        <dbReference type="Proteomes" id="UP001152562"/>
    </source>
</evidence>
<name>A0A9P0TAE8_PIEBR</name>
<sequence>MADRTPLPHCKEFDLHTIFQFNMGVQNINRGVVLTGILGVLVSAYTLYVEMAAESRPGYKALCDFAEHASCSRVLTSEFSKAFGLLPKNSAFEVPNCIYGTLFYCIMIFLSTYDNIAVVRLQLLLNAASLITCVYLAYLLIFVLHDFCIVCVSTYVINACLTYLSLKKHSLLNKKQK</sequence>
<gene>
    <name evidence="14" type="ORF">PIBRA_LOCUS5350</name>
</gene>
<evidence type="ECO:0000256" key="3">
    <source>
        <dbReference type="ARBA" id="ARBA00012278"/>
    </source>
</evidence>
<dbReference type="Proteomes" id="UP001152562">
    <property type="component" value="Unassembled WGS sequence"/>
</dbReference>
<dbReference type="Pfam" id="PF07884">
    <property type="entry name" value="VKOR"/>
    <property type="match status" value="1"/>
</dbReference>
<dbReference type="PANTHER" id="PTHR14519">
    <property type="entry name" value="VITAMIN K EPOXIDE REDUCTASE COMPLEX, SUBUNIT 1"/>
    <property type="match status" value="1"/>
</dbReference>
<dbReference type="GO" id="GO:0048038">
    <property type="term" value="F:quinone binding"/>
    <property type="evidence" value="ECO:0007669"/>
    <property type="project" value="UniProtKB-KW"/>
</dbReference>
<organism evidence="14 15">
    <name type="scientific">Pieris brassicae</name>
    <name type="common">White butterfly</name>
    <name type="synonym">Large white butterfly</name>
    <dbReference type="NCBI Taxonomy" id="7116"/>
    <lineage>
        <taxon>Eukaryota</taxon>
        <taxon>Metazoa</taxon>
        <taxon>Ecdysozoa</taxon>
        <taxon>Arthropoda</taxon>
        <taxon>Hexapoda</taxon>
        <taxon>Insecta</taxon>
        <taxon>Pterygota</taxon>
        <taxon>Neoptera</taxon>
        <taxon>Endopterygota</taxon>
        <taxon>Lepidoptera</taxon>
        <taxon>Glossata</taxon>
        <taxon>Ditrysia</taxon>
        <taxon>Papilionoidea</taxon>
        <taxon>Pieridae</taxon>
        <taxon>Pierinae</taxon>
        <taxon>Pieris</taxon>
    </lineage>
</organism>
<feature type="domain" description="Vitamin K epoxide reductase" evidence="13">
    <location>
        <begin position="25"/>
        <end position="169"/>
    </location>
</feature>
<dbReference type="SMART" id="SM00756">
    <property type="entry name" value="VKc"/>
    <property type="match status" value="1"/>
</dbReference>
<dbReference type="Gene3D" id="1.20.1440.130">
    <property type="entry name" value="VKOR domain"/>
    <property type="match status" value="1"/>
</dbReference>
<evidence type="ECO:0000256" key="2">
    <source>
        <dbReference type="ARBA" id="ARBA00006214"/>
    </source>
</evidence>
<feature type="transmembrane region" description="Helical" evidence="12">
    <location>
        <begin position="123"/>
        <end position="141"/>
    </location>
</feature>
<proteinExistence type="inferred from homology"/>
<dbReference type="EMBL" id="CALOZG010000005">
    <property type="protein sequence ID" value="CAH4028516.1"/>
    <property type="molecule type" value="Genomic_DNA"/>
</dbReference>
<evidence type="ECO:0000259" key="13">
    <source>
        <dbReference type="SMART" id="SM00756"/>
    </source>
</evidence>
<keyword evidence="15" id="KW-1185">Reference proteome</keyword>
<keyword evidence="8" id="KW-0560">Oxidoreductase</keyword>
<evidence type="ECO:0000256" key="11">
    <source>
        <dbReference type="ARBA" id="ARBA00023284"/>
    </source>
</evidence>
<evidence type="ECO:0000256" key="4">
    <source>
        <dbReference type="ARBA" id="ARBA00022692"/>
    </source>
</evidence>
<dbReference type="GO" id="GO:0047057">
    <property type="term" value="F:vitamin-K-epoxide reductase (warfarin-sensitive) activity"/>
    <property type="evidence" value="ECO:0007669"/>
    <property type="project" value="UniProtKB-EC"/>
</dbReference>
<dbReference type="InterPro" id="IPR038354">
    <property type="entry name" value="VKOR_sf"/>
</dbReference>
<evidence type="ECO:0000256" key="7">
    <source>
        <dbReference type="ARBA" id="ARBA00022989"/>
    </source>
</evidence>
<evidence type="ECO:0000256" key="9">
    <source>
        <dbReference type="ARBA" id="ARBA00023136"/>
    </source>
</evidence>